<feature type="region of interest" description="Disordered" evidence="6">
    <location>
        <begin position="69"/>
        <end position="90"/>
    </location>
</feature>
<accession>A0A059Q0E8</accession>
<organism evidence="10">
    <name type="scientific">Saccharum hybrid cultivar R570</name>
    <dbReference type="NCBI Taxonomy" id="131158"/>
    <lineage>
        <taxon>Eukaryota</taxon>
        <taxon>Viridiplantae</taxon>
        <taxon>Streptophyta</taxon>
        <taxon>Embryophyta</taxon>
        <taxon>Tracheophyta</taxon>
        <taxon>Spermatophyta</taxon>
        <taxon>Magnoliopsida</taxon>
        <taxon>Liliopsida</taxon>
        <taxon>Poales</taxon>
        <taxon>Poaceae</taxon>
        <taxon>PACMAD clade</taxon>
        <taxon>Panicoideae</taxon>
        <taxon>Andropogonodae</taxon>
        <taxon>Andropogoneae</taxon>
        <taxon>Saccharinae</taxon>
        <taxon>Saccharum</taxon>
        <taxon>Saccharum officinarum species complex</taxon>
    </lineage>
</organism>
<protein>
    <submittedName>
        <fullName evidence="10">Xyloglucan galactosyltransferase</fullName>
    </submittedName>
</protein>
<comment type="subcellular location">
    <subcellularLocation>
        <location evidence="1">Golgi apparatus membrane</location>
        <topology evidence="1">Single-pass type II membrane protein</topology>
    </subcellularLocation>
</comment>
<dbReference type="EMBL" id="KF184807">
    <property type="protein sequence ID" value="AGT16739.1"/>
    <property type="molecule type" value="Genomic_DNA"/>
</dbReference>
<dbReference type="PANTHER" id="PTHR11062">
    <property type="entry name" value="EXOSTOSIN HEPARAN SULFATE GLYCOSYLTRANSFERASE -RELATED"/>
    <property type="match status" value="1"/>
</dbReference>
<sequence>MTKASTTNTTLELSFQKDGADKPDGGTGGVLWPSRICYLVVAATTLWAVASILFPPSAFPLPPLMSSVTVGQHPPASHEPPPSESEDTRTNVTADRCAGRYIYVYRLPPRFNDDIVRGCRALRPWLDMCPYMANCGLGRPLGDGDEGGGVFPGRGWYATDQFMLDVIFRCRMRRYECLTGDPARASAVFVPAYASLDGGRYLWNSTATRDALALDLVAWLARRPEWRATGGQDHFLVAGRTAWDFLRKTDGDDDWGTKLLNIPAVRNMTALVLEIDPWNRSNSLAVPYPTNFHPATAADVRAWQEKARALERRWLFSFVGAARPGSNKTVRAEIFQQCRASSRCGMFRCKKGAECEAAPGAMMRVFESSSFCLQPRGDTTTRRSTFDAVLAGCIPVFFHPDSAYTQYVDHIPAEPERWSVLIMHTDVTDRNVSIEETLGKIPPAAVKAMREEVIRLIPSLVYADPRSTRVDFKDAFDIAVDVVLDRVAKRRRGDVDGR</sequence>
<keyword evidence="3 10" id="KW-0328">Glycosyltransferase</keyword>
<dbReference type="InterPro" id="IPR040911">
    <property type="entry name" value="Exostosin_GT47"/>
</dbReference>
<dbReference type="PANTHER" id="PTHR11062:SF260">
    <property type="entry name" value="XYLOGLUCAN GALACTOSYLTRANSFERASE GT15-RELATED"/>
    <property type="match status" value="1"/>
</dbReference>
<dbReference type="EMBL" id="KF184807">
    <property type="protein sequence ID" value="AGT16738.1"/>
    <property type="molecule type" value="Genomic_DNA"/>
</dbReference>
<dbReference type="InterPro" id="IPR004263">
    <property type="entry name" value="Exostosin"/>
</dbReference>
<evidence type="ECO:0000313" key="11">
    <source>
        <dbReference type="EMBL" id="AGT16739.1"/>
    </source>
</evidence>
<evidence type="ECO:0000313" key="9">
    <source>
        <dbReference type="EMBL" id="AGT16737.1"/>
    </source>
</evidence>
<feature type="transmembrane region" description="Helical" evidence="7">
    <location>
        <begin position="36"/>
        <end position="54"/>
    </location>
</feature>
<dbReference type="Pfam" id="PF03016">
    <property type="entry name" value="Exostosin_GT47"/>
    <property type="match status" value="1"/>
</dbReference>
<dbReference type="GO" id="GO:0000139">
    <property type="term" value="C:Golgi membrane"/>
    <property type="evidence" value="ECO:0007669"/>
    <property type="project" value="UniProtKB-SubCell"/>
</dbReference>
<dbReference type="AlphaFoldDB" id="A0A059Q0E8"/>
<gene>
    <name evidence="9" type="ORF">SHCRBa_041_J05_F_110</name>
    <name evidence="10" type="ORF">SHCRBa_041_J05_F_210</name>
    <name evidence="11" type="ORF">SHCRBa_041_J05_F_330</name>
</gene>
<evidence type="ECO:0000256" key="7">
    <source>
        <dbReference type="SAM" id="Phobius"/>
    </source>
</evidence>
<keyword evidence="4" id="KW-0735">Signal-anchor</keyword>
<proteinExistence type="inferred from homology"/>
<dbReference type="GO" id="GO:0016757">
    <property type="term" value="F:glycosyltransferase activity"/>
    <property type="evidence" value="ECO:0007669"/>
    <property type="project" value="UniProtKB-KW"/>
</dbReference>
<evidence type="ECO:0000256" key="6">
    <source>
        <dbReference type="SAM" id="MobiDB-lite"/>
    </source>
</evidence>
<evidence type="ECO:0000256" key="3">
    <source>
        <dbReference type="ARBA" id="ARBA00022676"/>
    </source>
</evidence>
<keyword evidence="7" id="KW-0472">Membrane</keyword>
<keyword evidence="7" id="KW-1133">Transmembrane helix</keyword>
<reference evidence="10" key="1">
    <citation type="submission" date="2013-05" db="EMBL/GenBank/DDBJ databases">
        <title>Building the sugarcane genome for biotechnology and identifying evolutionary trends.</title>
        <authorList>
            <person name="De Setta N."/>
            <person name="Monteiro-Vitorello C.B."/>
            <person name="Metcalfe C.J."/>
            <person name="Cruz G.M.Q."/>
            <person name="Del Bem L.E."/>
            <person name="Vicentini R."/>
            <person name="Nogueira F.T.S."/>
            <person name="Campos R.A."/>
            <person name="Nunes S.L."/>
            <person name="Turrini P.C.G."/>
            <person name="Vieira A.P."/>
            <person name="Cruz E.A.O."/>
            <person name="Correa T.C.S."/>
            <person name="Hotta C.T."/>
            <person name="de Mello-Varani A."/>
            <person name="Vautrin S."/>
            <person name="Trindade A.S."/>
            <person name="Vilela M.M."/>
            <person name="Horta C.L."/>
            <person name="Sato P.M."/>
            <person name="de Andrade R.F."/>
            <person name="Nishiyama M.Y."/>
            <person name="Cardoso-Silva C.B."/>
            <person name="Scortecci K.C."/>
            <person name="Garcia A.A.F."/>
            <person name="Carneiro M.S."/>
            <person name="Kim C."/>
            <person name="Paterson A.H."/>
            <person name="Berges H."/>
            <person name="D'Hont A."/>
            <person name="de-Souza A.P."/>
            <person name="Souza G.M."/>
            <person name="Vincentz M."/>
            <person name="Kitajima J.P."/>
            <person name="Van Sluys M.-A."/>
        </authorList>
    </citation>
    <scope>NUCLEOTIDE SEQUENCE</scope>
</reference>
<keyword evidence="7" id="KW-0812">Transmembrane</keyword>
<feature type="domain" description="Exostosin GT47" evidence="8">
    <location>
        <begin position="97"/>
        <end position="437"/>
    </location>
</feature>
<evidence type="ECO:0000259" key="8">
    <source>
        <dbReference type="Pfam" id="PF03016"/>
    </source>
</evidence>
<evidence type="ECO:0000256" key="5">
    <source>
        <dbReference type="ARBA" id="ARBA00023034"/>
    </source>
</evidence>
<keyword evidence="10" id="KW-0808">Transferase</keyword>
<evidence type="ECO:0000256" key="1">
    <source>
        <dbReference type="ARBA" id="ARBA00004323"/>
    </source>
</evidence>
<name>A0A059Q0E8_9POAL</name>
<evidence type="ECO:0000256" key="4">
    <source>
        <dbReference type="ARBA" id="ARBA00022968"/>
    </source>
</evidence>
<evidence type="ECO:0000256" key="2">
    <source>
        <dbReference type="ARBA" id="ARBA00010271"/>
    </source>
</evidence>
<comment type="similarity">
    <text evidence="2">Belongs to the glycosyltransferase 47 family.</text>
</comment>
<dbReference type="EMBL" id="KF184807">
    <property type="protein sequence ID" value="AGT16737.1"/>
    <property type="molecule type" value="Genomic_DNA"/>
</dbReference>
<keyword evidence="5" id="KW-0333">Golgi apparatus</keyword>
<evidence type="ECO:0000313" key="10">
    <source>
        <dbReference type="EMBL" id="AGT16738.1"/>
    </source>
</evidence>